<accession>A0A5J4YMT9</accession>
<organism evidence="2 3">
    <name type="scientific">Porphyridium purpureum</name>
    <name type="common">Red alga</name>
    <name type="synonym">Porphyridium cruentum</name>
    <dbReference type="NCBI Taxonomy" id="35688"/>
    <lineage>
        <taxon>Eukaryota</taxon>
        <taxon>Rhodophyta</taxon>
        <taxon>Bangiophyceae</taxon>
        <taxon>Porphyridiales</taxon>
        <taxon>Porphyridiaceae</taxon>
        <taxon>Porphyridium</taxon>
    </lineage>
</organism>
<feature type="region of interest" description="Disordered" evidence="1">
    <location>
        <begin position="234"/>
        <end position="266"/>
    </location>
</feature>
<feature type="compositionally biased region" description="Basic and acidic residues" evidence="1">
    <location>
        <begin position="149"/>
        <end position="160"/>
    </location>
</feature>
<dbReference type="EMBL" id="VRMN01000009">
    <property type="protein sequence ID" value="KAA8492475.1"/>
    <property type="molecule type" value="Genomic_DNA"/>
</dbReference>
<evidence type="ECO:0000313" key="3">
    <source>
        <dbReference type="Proteomes" id="UP000324585"/>
    </source>
</evidence>
<feature type="compositionally biased region" description="Low complexity" evidence="1">
    <location>
        <begin position="14"/>
        <end position="23"/>
    </location>
</feature>
<name>A0A5J4YMT9_PORPP</name>
<evidence type="ECO:0000256" key="1">
    <source>
        <dbReference type="SAM" id="MobiDB-lite"/>
    </source>
</evidence>
<feature type="region of interest" description="Disordered" evidence="1">
    <location>
        <begin position="1"/>
        <end position="39"/>
    </location>
</feature>
<proteinExistence type="predicted"/>
<keyword evidence="3" id="KW-1185">Reference proteome</keyword>
<sequence length="446" mass="48370">MARNAHQRVQGLKTETASAATHASELHCGSKGGGGRERIEATMDAPPFSQRSPGCTSLDASSLDEDDVCETDDEFAVVLKATPARRQRTRKLTGAVRKKSAPATEVHSSHASLSSSARKAHRVCSSQLTPDAAVSVEGTAARKRVSKTHPSEPSRLRSEAGSDSSPTMRAKKCARNRPLTQALVDAFADDDESIEITNVVRRFAPEDPVQCMEDDDVPLSVLKTEHTVERRLTMGKYGPQSRSRELRATPSPHARSAGMQESQSTRWSRVIPTALLPGPSGELPAWDRSTAREDKISDHNPEQDLNVSRGTGALNLHGAGGGSDVLNIVSLLGLPGETAKDIADRIGANALACTVFEWKKQGYQITGDEELRGQQAWRTMPTVSYDCSRLQNGTNDSRIASEPFDVRSLLGAPEHSAASNAKSTKYVQMSKARYFRKKKFAGRKRS</sequence>
<protein>
    <submittedName>
        <fullName evidence="2">Uncharacterized protein</fullName>
    </submittedName>
</protein>
<reference evidence="3" key="1">
    <citation type="journal article" date="2019" name="Nat. Commun.">
        <title>Expansion of phycobilisome linker gene families in mesophilic red algae.</title>
        <authorList>
            <person name="Lee J."/>
            <person name="Kim D."/>
            <person name="Bhattacharya D."/>
            <person name="Yoon H.S."/>
        </authorList>
    </citation>
    <scope>NUCLEOTIDE SEQUENCE [LARGE SCALE GENOMIC DNA]</scope>
    <source>
        <strain evidence="3">CCMP 1328</strain>
    </source>
</reference>
<feature type="compositionally biased region" description="Basic residues" evidence="1">
    <location>
        <begin position="85"/>
        <end position="100"/>
    </location>
</feature>
<gene>
    <name evidence="2" type="ORF">FVE85_7982</name>
</gene>
<comment type="caution">
    <text evidence="2">The sequence shown here is derived from an EMBL/GenBank/DDBJ whole genome shotgun (WGS) entry which is preliminary data.</text>
</comment>
<feature type="region of interest" description="Disordered" evidence="1">
    <location>
        <begin position="85"/>
        <end position="171"/>
    </location>
</feature>
<evidence type="ECO:0000313" key="2">
    <source>
        <dbReference type="EMBL" id="KAA8492475.1"/>
    </source>
</evidence>
<dbReference type="AlphaFoldDB" id="A0A5J4YMT9"/>
<dbReference type="Proteomes" id="UP000324585">
    <property type="component" value="Unassembled WGS sequence"/>
</dbReference>